<proteinExistence type="predicted"/>
<dbReference type="EMBL" id="CM016552">
    <property type="protein sequence ID" value="TKW40463.1"/>
    <property type="molecule type" value="Genomic_DNA"/>
</dbReference>
<gene>
    <name evidence="2" type="ORF">SEVIR_1G248000v2</name>
</gene>
<protein>
    <submittedName>
        <fullName evidence="2">Uncharacterized protein</fullName>
    </submittedName>
</protein>
<name>A0A4U6WFH5_SETVI</name>
<dbReference type="AlphaFoldDB" id="A0A4U6WFH5"/>
<dbReference type="Gramene" id="TKW40463">
    <property type="protein sequence ID" value="TKW40463"/>
    <property type="gene ID" value="SEVIR_1G248000v2"/>
</dbReference>
<keyword evidence="3" id="KW-1185">Reference proteome</keyword>
<organism evidence="2 3">
    <name type="scientific">Setaria viridis</name>
    <name type="common">Green bristlegrass</name>
    <name type="synonym">Setaria italica subsp. viridis</name>
    <dbReference type="NCBI Taxonomy" id="4556"/>
    <lineage>
        <taxon>Eukaryota</taxon>
        <taxon>Viridiplantae</taxon>
        <taxon>Streptophyta</taxon>
        <taxon>Embryophyta</taxon>
        <taxon>Tracheophyta</taxon>
        <taxon>Spermatophyta</taxon>
        <taxon>Magnoliopsida</taxon>
        <taxon>Liliopsida</taxon>
        <taxon>Poales</taxon>
        <taxon>Poaceae</taxon>
        <taxon>PACMAD clade</taxon>
        <taxon>Panicoideae</taxon>
        <taxon>Panicodae</taxon>
        <taxon>Paniceae</taxon>
        <taxon>Cenchrinae</taxon>
        <taxon>Setaria</taxon>
    </lineage>
</organism>
<dbReference type="Proteomes" id="UP000298652">
    <property type="component" value="Chromosome 1"/>
</dbReference>
<reference evidence="2" key="1">
    <citation type="submission" date="2019-03" db="EMBL/GenBank/DDBJ databases">
        <title>WGS assembly of Setaria viridis.</title>
        <authorList>
            <person name="Huang P."/>
            <person name="Jenkins J."/>
            <person name="Grimwood J."/>
            <person name="Barry K."/>
            <person name="Healey A."/>
            <person name="Mamidi S."/>
            <person name="Sreedasyam A."/>
            <person name="Shu S."/>
            <person name="Feldman M."/>
            <person name="Wu J."/>
            <person name="Yu Y."/>
            <person name="Chen C."/>
            <person name="Johnson J."/>
            <person name="Rokhsar D."/>
            <person name="Baxter I."/>
            <person name="Schmutz J."/>
            <person name="Brutnell T."/>
            <person name="Kellogg E."/>
        </authorList>
    </citation>
    <scope>NUCLEOTIDE SEQUENCE [LARGE SCALE GENOMIC DNA]</scope>
</reference>
<evidence type="ECO:0000256" key="1">
    <source>
        <dbReference type="SAM" id="MobiDB-lite"/>
    </source>
</evidence>
<sequence>MQDAEVIQGLADAAGSLEPTGLAAVSRRNDKWEAEGPLPTPLLPPPTGAAIYGEQGEGCMAADCSTPGSGPAPAKAPPPAAPLAARRRQHHPPAGAFPSSSFSDQWAIAERGKRKEGERMTSGA</sequence>
<feature type="region of interest" description="Disordered" evidence="1">
    <location>
        <begin position="1"/>
        <end position="124"/>
    </location>
</feature>
<feature type="compositionally biased region" description="Basic and acidic residues" evidence="1">
    <location>
        <begin position="110"/>
        <end position="124"/>
    </location>
</feature>
<feature type="compositionally biased region" description="Pro residues" evidence="1">
    <location>
        <begin position="38"/>
        <end position="47"/>
    </location>
</feature>
<evidence type="ECO:0000313" key="3">
    <source>
        <dbReference type="Proteomes" id="UP000298652"/>
    </source>
</evidence>
<evidence type="ECO:0000313" key="2">
    <source>
        <dbReference type="EMBL" id="TKW40463.1"/>
    </source>
</evidence>
<feature type="compositionally biased region" description="Low complexity" evidence="1">
    <location>
        <begin position="92"/>
        <end position="103"/>
    </location>
</feature>
<accession>A0A4U6WFH5</accession>